<protein>
    <submittedName>
        <fullName evidence="1">Uncharacterized protein</fullName>
    </submittedName>
</protein>
<name>A0A8T9BW74_9HELO</name>
<proteinExistence type="predicted"/>
<dbReference type="OrthoDB" id="3016366at2759"/>
<keyword evidence="2" id="KW-1185">Reference proteome</keyword>
<gene>
    <name evidence="1" type="ORF">LSUE1_G008799</name>
</gene>
<sequence>MSLSDHVLTHLLHSFNLPLFDNLLTLNVNATKTRPLTDLMTSVHTMEASAANRVEPFNPPVDKILPNSLYLTFNAPAVDDYHRGLFLTYPPMLCIHEPATSGTLFHATYYESKWVLERRPIKDVSTSTSLVLLYLVATIDPSKHRLDEQFHKINKILEAVPMGKEAREKEFGEVKRGNPVLDGYDCVIWTGDAMRALSKEGLIDLGGRDADDIMSKARALAGPEDARTMVGKDFGGLNVSG</sequence>
<dbReference type="Pfam" id="PF20174">
    <property type="entry name" value="DUF6540"/>
    <property type="match status" value="1"/>
</dbReference>
<evidence type="ECO:0000313" key="2">
    <source>
        <dbReference type="Proteomes" id="UP000469558"/>
    </source>
</evidence>
<organism evidence="1 2">
    <name type="scientific">Lachnellula suecica</name>
    <dbReference type="NCBI Taxonomy" id="602035"/>
    <lineage>
        <taxon>Eukaryota</taxon>
        <taxon>Fungi</taxon>
        <taxon>Dikarya</taxon>
        <taxon>Ascomycota</taxon>
        <taxon>Pezizomycotina</taxon>
        <taxon>Leotiomycetes</taxon>
        <taxon>Helotiales</taxon>
        <taxon>Lachnaceae</taxon>
        <taxon>Lachnellula</taxon>
    </lineage>
</organism>
<evidence type="ECO:0000313" key="1">
    <source>
        <dbReference type="EMBL" id="TVY65767.1"/>
    </source>
</evidence>
<dbReference type="Proteomes" id="UP000469558">
    <property type="component" value="Unassembled WGS sequence"/>
</dbReference>
<dbReference type="InterPro" id="IPR046670">
    <property type="entry name" value="DUF6540"/>
</dbReference>
<dbReference type="AlphaFoldDB" id="A0A8T9BW74"/>
<comment type="caution">
    <text evidence="1">The sequence shown here is derived from an EMBL/GenBank/DDBJ whole genome shotgun (WGS) entry which is preliminary data.</text>
</comment>
<reference evidence="1 2" key="1">
    <citation type="submission" date="2018-05" db="EMBL/GenBank/DDBJ databases">
        <title>Genome sequencing and assembly of the regulated plant pathogen Lachnellula willkommii and related sister species for the development of diagnostic species identification markers.</title>
        <authorList>
            <person name="Giroux E."/>
            <person name="Bilodeau G."/>
        </authorList>
    </citation>
    <scope>NUCLEOTIDE SEQUENCE [LARGE SCALE GENOMIC DNA]</scope>
    <source>
        <strain evidence="1 2">CBS 268.59</strain>
    </source>
</reference>
<dbReference type="EMBL" id="QGMK01001605">
    <property type="protein sequence ID" value="TVY65767.1"/>
    <property type="molecule type" value="Genomic_DNA"/>
</dbReference>
<accession>A0A8T9BW74</accession>